<proteinExistence type="inferred from homology"/>
<dbReference type="InterPro" id="IPR002403">
    <property type="entry name" value="Cyt_P450_E_grp-IV"/>
</dbReference>
<keyword evidence="5 6" id="KW-0408">Iron</keyword>
<dbReference type="GO" id="GO:0020037">
    <property type="term" value="F:heme binding"/>
    <property type="evidence" value="ECO:0007669"/>
    <property type="project" value="InterPro"/>
</dbReference>
<dbReference type="InterPro" id="IPR036396">
    <property type="entry name" value="Cyt_P450_sf"/>
</dbReference>
<evidence type="ECO:0008006" key="10">
    <source>
        <dbReference type="Google" id="ProtNLM"/>
    </source>
</evidence>
<dbReference type="Pfam" id="PF00067">
    <property type="entry name" value="p450"/>
    <property type="match status" value="1"/>
</dbReference>
<accession>A0A5N6LJA5</accession>
<keyword evidence="4 7" id="KW-0560">Oxidoreductase</keyword>
<dbReference type="InterPro" id="IPR017972">
    <property type="entry name" value="Cyt_P450_CS"/>
</dbReference>
<dbReference type="PRINTS" id="PR00465">
    <property type="entry name" value="EP450IV"/>
</dbReference>
<dbReference type="EMBL" id="SZYD01000197">
    <property type="protein sequence ID" value="KAD2073959.1"/>
    <property type="molecule type" value="Genomic_DNA"/>
</dbReference>
<feature type="binding site" description="axial binding residue" evidence="6">
    <location>
        <position position="457"/>
    </location>
    <ligand>
        <name>heme</name>
        <dbReference type="ChEBI" id="CHEBI:30413"/>
    </ligand>
    <ligandPart>
        <name>Fe</name>
        <dbReference type="ChEBI" id="CHEBI:18248"/>
    </ligandPart>
</feature>
<keyword evidence="9" id="KW-1185">Reference proteome</keyword>
<dbReference type="SUPFAM" id="SSF48264">
    <property type="entry name" value="Cytochrome P450"/>
    <property type="match status" value="1"/>
</dbReference>
<dbReference type="InterPro" id="IPR001128">
    <property type="entry name" value="Cyt_P450"/>
</dbReference>
<dbReference type="PRINTS" id="PR00385">
    <property type="entry name" value="P450"/>
</dbReference>
<evidence type="ECO:0000313" key="8">
    <source>
        <dbReference type="EMBL" id="KAD2073959.1"/>
    </source>
</evidence>
<sequence length="524" mass="60173">MEILLIIIYFTLSFLLTAILHHKQLRTTVRRPAGNNAPPTYAIIGCLISFYNNRHRLLSWYTDLLSASSTQTVVIQRLGARRTIVTANPDNVEYMLKTNFINFPKGKPFTEILNDFLGHGIFNVDGDLWHAQRKLASHLFTSRLLKHHVEINVMEAVKSKLYPLLDSFASADETTVDLQEVFRRLGFDIVCKLSLGFDPSCLGDRHSFSDEVPILKAFDTAAEISAKRAAIPISAVWKVKKMIGVGSEKVLKDSVNEIHEYIMQIIHERKKEMNSKSNQNQDLLTKLIMEGLNDELIRDMVISFIMAGRDTTSAAMTWLFYALSRNAHVEEKLVNEIRLKFKDDEFDDFKEMTYLQACLCETMRLYPPVSWDSKHALTDDSLPDGTPVRAGDRVTYFPYGMGRMERIWGTDRLEFRPDRWFDQCDHQDDGTTATTTLFLKEVSPYKYPVFHAGPRVCLGKRMANVQMSYVVASVLNRFEIRPVRFTEALYLPSLTARMEGGFKVLVRRRRRTDVATCQDKKIKN</sequence>
<keyword evidence="6 7" id="KW-0349">Heme</keyword>
<dbReference type="OrthoDB" id="1470350at2759"/>
<dbReference type="GO" id="GO:0005506">
    <property type="term" value="F:iron ion binding"/>
    <property type="evidence" value="ECO:0007669"/>
    <property type="project" value="InterPro"/>
</dbReference>
<evidence type="ECO:0000256" key="1">
    <source>
        <dbReference type="ARBA" id="ARBA00001971"/>
    </source>
</evidence>
<evidence type="ECO:0000313" key="9">
    <source>
        <dbReference type="Proteomes" id="UP000326396"/>
    </source>
</evidence>
<name>A0A5N6LJA5_9ASTR</name>
<dbReference type="GO" id="GO:0004497">
    <property type="term" value="F:monooxygenase activity"/>
    <property type="evidence" value="ECO:0007669"/>
    <property type="project" value="UniProtKB-KW"/>
</dbReference>
<comment type="cofactor">
    <cofactor evidence="1 6">
        <name>heme</name>
        <dbReference type="ChEBI" id="CHEBI:30413"/>
    </cofactor>
</comment>
<comment type="caution">
    <text evidence="8">The sequence shown here is derived from an EMBL/GenBank/DDBJ whole genome shotgun (WGS) entry which is preliminary data.</text>
</comment>
<dbReference type="PROSITE" id="PS00086">
    <property type="entry name" value="CYTOCHROME_P450"/>
    <property type="match status" value="1"/>
</dbReference>
<evidence type="ECO:0000256" key="2">
    <source>
        <dbReference type="ARBA" id="ARBA00010617"/>
    </source>
</evidence>
<protein>
    <recommendedName>
        <fullName evidence="10">Cytochrome P450</fullName>
    </recommendedName>
</protein>
<dbReference type="AlphaFoldDB" id="A0A5N6LJA5"/>
<comment type="similarity">
    <text evidence="2 7">Belongs to the cytochrome P450 family.</text>
</comment>
<reference evidence="8 9" key="1">
    <citation type="submission" date="2019-05" db="EMBL/GenBank/DDBJ databases">
        <title>Mikania micrantha, genome provides insights into the molecular mechanism of rapid growth.</title>
        <authorList>
            <person name="Liu B."/>
        </authorList>
    </citation>
    <scope>NUCLEOTIDE SEQUENCE [LARGE SCALE GENOMIC DNA]</scope>
    <source>
        <strain evidence="8">NLD-2019</strain>
        <tissue evidence="8">Leaf</tissue>
    </source>
</reference>
<dbReference type="GO" id="GO:0016705">
    <property type="term" value="F:oxidoreductase activity, acting on paired donors, with incorporation or reduction of molecular oxygen"/>
    <property type="evidence" value="ECO:0007669"/>
    <property type="project" value="InterPro"/>
</dbReference>
<evidence type="ECO:0000256" key="4">
    <source>
        <dbReference type="ARBA" id="ARBA00023002"/>
    </source>
</evidence>
<keyword evidence="7" id="KW-0503">Monooxygenase</keyword>
<dbReference type="Gene3D" id="1.10.630.10">
    <property type="entry name" value="Cytochrome P450"/>
    <property type="match status" value="1"/>
</dbReference>
<dbReference type="CDD" id="cd11064">
    <property type="entry name" value="CYP86A"/>
    <property type="match status" value="1"/>
</dbReference>
<dbReference type="PANTHER" id="PTHR24296">
    <property type="entry name" value="CYTOCHROME P450"/>
    <property type="match status" value="1"/>
</dbReference>
<gene>
    <name evidence="8" type="ORF">E3N88_41903</name>
</gene>
<dbReference type="GO" id="GO:0006629">
    <property type="term" value="P:lipid metabolic process"/>
    <property type="evidence" value="ECO:0007669"/>
    <property type="project" value="UniProtKB-ARBA"/>
</dbReference>
<evidence type="ECO:0000256" key="7">
    <source>
        <dbReference type="RuleBase" id="RU000461"/>
    </source>
</evidence>
<evidence type="ECO:0000256" key="6">
    <source>
        <dbReference type="PIRSR" id="PIRSR602403-1"/>
    </source>
</evidence>
<evidence type="ECO:0000256" key="3">
    <source>
        <dbReference type="ARBA" id="ARBA00022723"/>
    </source>
</evidence>
<keyword evidence="3 6" id="KW-0479">Metal-binding</keyword>
<dbReference type="Proteomes" id="UP000326396">
    <property type="component" value="Unassembled WGS sequence"/>
</dbReference>
<organism evidence="8 9">
    <name type="scientific">Mikania micrantha</name>
    <name type="common">bitter vine</name>
    <dbReference type="NCBI Taxonomy" id="192012"/>
    <lineage>
        <taxon>Eukaryota</taxon>
        <taxon>Viridiplantae</taxon>
        <taxon>Streptophyta</taxon>
        <taxon>Embryophyta</taxon>
        <taxon>Tracheophyta</taxon>
        <taxon>Spermatophyta</taxon>
        <taxon>Magnoliopsida</taxon>
        <taxon>eudicotyledons</taxon>
        <taxon>Gunneridae</taxon>
        <taxon>Pentapetalae</taxon>
        <taxon>asterids</taxon>
        <taxon>campanulids</taxon>
        <taxon>Asterales</taxon>
        <taxon>Asteraceae</taxon>
        <taxon>Asteroideae</taxon>
        <taxon>Heliantheae alliance</taxon>
        <taxon>Eupatorieae</taxon>
        <taxon>Mikania</taxon>
    </lineage>
</organism>
<evidence type="ECO:0000256" key="5">
    <source>
        <dbReference type="ARBA" id="ARBA00023004"/>
    </source>
</evidence>